<organism evidence="1 2">
    <name type="scientific">Solanum commersonii</name>
    <name type="common">Commerson's wild potato</name>
    <name type="synonym">Commerson's nightshade</name>
    <dbReference type="NCBI Taxonomy" id="4109"/>
    <lineage>
        <taxon>Eukaryota</taxon>
        <taxon>Viridiplantae</taxon>
        <taxon>Streptophyta</taxon>
        <taxon>Embryophyta</taxon>
        <taxon>Tracheophyta</taxon>
        <taxon>Spermatophyta</taxon>
        <taxon>Magnoliopsida</taxon>
        <taxon>eudicotyledons</taxon>
        <taxon>Gunneridae</taxon>
        <taxon>Pentapetalae</taxon>
        <taxon>asterids</taxon>
        <taxon>lamiids</taxon>
        <taxon>Solanales</taxon>
        <taxon>Solanaceae</taxon>
        <taxon>Solanoideae</taxon>
        <taxon>Solaneae</taxon>
        <taxon>Solanum</taxon>
    </lineage>
</organism>
<name>A0A9J5XKH7_SOLCO</name>
<protein>
    <submittedName>
        <fullName evidence="1">Uncharacterized protein</fullName>
    </submittedName>
</protein>
<comment type="caution">
    <text evidence="1">The sequence shown here is derived from an EMBL/GenBank/DDBJ whole genome shotgun (WGS) entry which is preliminary data.</text>
</comment>
<gene>
    <name evidence="1" type="ORF">H5410_048214</name>
</gene>
<evidence type="ECO:0000313" key="2">
    <source>
        <dbReference type="Proteomes" id="UP000824120"/>
    </source>
</evidence>
<dbReference type="AlphaFoldDB" id="A0A9J5XKH7"/>
<dbReference type="EMBL" id="JACXVP010000009">
    <property type="protein sequence ID" value="KAG5587780.1"/>
    <property type="molecule type" value="Genomic_DNA"/>
</dbReference>
<evidence type="ECO:0000313" key="1">
    <source>
        <dbReference type="EMBL" id="KAG5587780.1"/>
    </source>
</evidence>
<proteinExistence type="predicted"/>
<dbReference type="Proteomes" id="UP000824120">
    <property type="component" value="Chromosome 9"/>
</dbReference>
<sequence length="94" mass="10374">MVCQHIVCPTSELEDEDEEEEEVEEEGDNEEVLLCFNLNNSFHKTVHFGGLGEGSSSINKFIGLLAVSSLLFMTMTLSKISLSAFKLILLSFSA</sequence>
<reference evidence="1 2" key="1">
    <citation type="submission" date="2020-09" db="EMBL/GenBank/DDBJ databases">
        <title>De no assembly of potato wild relative species, Solanum commersonii.</title>
        <authorList>
            <person name="Cho K."/>
        </authorList>
    </citation>
    <scope>NUCLEOTIDE SEQUENCE [LARGE SCALE GENOMIC DNA]</scope>
    <source>
        <strain evidence="1">LZ3.2</strain>
        <tissue evidence="1">Leaf</tissue>
    </source>
</reference>
<accession>A0A9J5XKH7</accession>
<keyword evidence="2" id="KW-1185">Reference proteome</keyword>